<accession>A0A1L7XDT4</accession>
<dbReference type="PANTHER" id="PTHR33112:SF10">
    <property type="entry name" value="TOL"/>
    <property type="match status" value="1"/>
</dbReference>
<sequence length="293" mass="33208">MADVYSYSYCTIAAAAASDGTEGCIRIRQGTTSSLRHKQHPRRSFFGLIPRQPLIYPRWTAASETGVFKSLPEGIYQFVDPMLWEHEVTLSPLSKRAWVLQESVLSRRTLYFCSDQLFFGCSSAGFCEDYSQGFPETIRIYEEMQPLTMSCGWSKIDIRLSSPYTPSWTEHGTQAIPFASGLSNVTSNQSSYLECWNILLQNYCKRAITNPQDKLIAISGLASRIHAANPTTSYFAGMWRDSKDFHDRKLLDQMLWQHAKSSSRLLTYIAPTWSVYKEKSASTTFGCQKANNT</sequence>
<dbReference type="InterPro" id="IPR010730">
    <property type="entry name" value="HET"/>
</dbReference>
<dbReference type="AlphaFoldDB" id="A0A1L7XDT4"/>
<dbReference type="OrthoDB" id="5125733at2759"/>
<evidence type="ECO:0000259" key="1">
    <source>
        <dbReference type="Pfam" id="PF06985"/>
    </source>
</evidence>
<evidence type="ECO:0000313" key="3">
    <source>
        <dbReference type="Proteomes" id="UP000184330"/>
    </source>
</evidence>
<keyword evidence="3" id="KW-1185">Reference proteome</keyword>
<gene>
    <name evidence="2" type="ORF">PAC_13024</name>
</gene>
<dbReference type="EMBL" id="FJOG01000022">
    <property type="protein sequence ID" value="CZR63127.1"/>
    <property type="molecule type" value="Genomic_DNA"/>
</dbReference>
<dbReference type="PANTHER" id="PTHR33112">
    <property type="entry name" value="DOMAIN PROTEIN, PUTATIVE-RELATED"/>
    <property type="match status" value="1"/>
</dbReference>
<organism evidence="2 3">
    <name type="scientific">Phialocephala subalpina</name>
    <dbReference type="NCBI Taxonomy" id="576137"/>
    <lineage>
        <taxon>Eukaryota</taxon>
        <taxon>Fungi</taxon>
        <taxon>Dikarya</taxon>
        <taxon>Ascomycota</taxon>
        <taxon>Pezizomycotina</taxon>
        <taxon>Leotiomycetes</taxon>
        <taxon>Helotiales</taxon>
        <taxon>Mollisiaceae</taxon>
        <taxon>Phialocephala</taxon>
        <taxon>Phialocephala fortinii species complex</taxon>
    </lineage>
</organism>
<evidence type="ECO:0000313" key="2">
    <source>
        <dbReference type="EMBL" id="CZR63127.1"/>
    </source>
</evidence>
<name>A0A1L7XDT4_9HELO</name>
<reference evidence="2 3" key="1">
    <citation type="submission" date="2016-03" db="EMBL/GenBank/DDBJ databases">
        <authorList>
            <person name="Ploux O."/>
        </authorList>
    </citation>
    <scope>NUCLEOTIDE SEQUENCE [LARGE SCALE GENOMIC DNA]</scope>
    <source>
        <strain evidence="2 3">UAMH 11012</strain>
    </source>
</reference>
<dbReference type="STRING" id="576137.A0A1L7XDT4"/>
<feature type="domain" description="Heterokaryon incompatibility" evidence="1">
    <location>
        <begin position="1"/>
        <end position="102"/>
    </location>
</feature>
<dbReference type="Pfam" id="PF06985">
    <property type="entry name" value="HET"/>
    <property type="match status" value="1"/>
</dbReference>
<proteinExistence type="predicted"/>
<dbReference type="Proteomes" id="UP000184330">
    <property type="component" value="Unassembled WGS sequence"/>
</dbReference>
<protein>
    <recommendedName>
        <fullName evidence="1">Heterokaryon incompatibility domain-containing protein</fullName>
    </recommendedName>
</protein>